<feature type="region of interest" description="Disordered" evidence="1">
    <location>
        <begin position="219"/>
        <end position="242"/>
    </location>
</feature>
<dbReference type="PROSITE" id="PS51257">
    <property type="entry name" value="PROKAR_LIPOPROTEIN"/>
    <property type="match status" value="1"/>
</dbReference>
<dbReference type="EMBL" id="JAANAS010000001">
    <property type="protein sequence ID" value="NGZ88669.1"/>
    <property type="molecule type" value="Genomic_DNA"/>
</dbReference>
<comment type="caution">
    <text evidence="2">The sequence shown here is derived from an EMBL/GenBank/DDBJ whole genome shotgun (WGS) entry which is preliminary data.</text>
</comment>
<proteinExistence type="predicted"/>
<keyword evidence="3" id="KW-1185">Reference proteome</keyword>
<protein>
    <submittedName>
        <fullName evidence="2">Uncharacterized protein</fullName>
    </submittedName>
</protein>
<dbReference type="Proteomes" id="UP000643701">
    <property type="component" value="Unassembled WGS sequence"/>
</dbReference>
<evidence type="ECO:0000256" key="1">
    <source>
        <dbReference type="SAM" id="MobiDB-lite"/>
    </source>
</evidence>
<reference evidence="2" key="1">
    <citation type="submission" date="2020-03" db="EMBL/GenBank/DDBJ databases">
        <title>Psychroflexus Maritimus sp. nov., isolate from marine sediment.</title>
        <authorList>
            <person name="Zhong Y.-L."/>
        </authorList>
    </citation>
    <scope>NUCLEOTIDE SEQUENCE</scope>
    <source>
        <strain evidence="2">C1</strain>
    </source>
</reference>
<gene>
    <name evidence="2" type="ORF">G7034_00165</name>
</gene>
<evidence type="ECO:0000313" key="2">
    <source>
        <dbReference type="EMBL" id="NGZ88669.1"/>
    </source>
</evidence>
<sequence>MRNKSLLFLLIIFITATSLSSCGFTFKTILGLKNPKVQTNEEIQKATEKLNFSPENELDFMYVKQEQDSTYYHIMLSSLDGDLYFFDADGNRKCYAGAESCVASQFVDLKEDFIKQVHDCDLSEADFGFKFTHLSDFINETEDLYGEPIKLENLPETDYYFVYHWSKFAGRNKGKREDYEWTVERLDELGISYTVLRVNTDLRTDWGFKKGKKTSLRMKIQKDEDGGRSAELNLGKLPKKSL</sequence>
<evidence type="ECO:0000313" key="3">
    <source>
        <dbReference type="Proteomes" id="UP000643701"/>
    </source>
</evidence>
<accession>A0A967E1D6</accession>
<dbReference type="RefSeq" id="WP_166398939.1">
    <property type="nucleotide sequence ID" value="NZ_JAANAS010000001.1"/>
</dbReference>
<organism evidence="2 3">
    <name type="scientific">Psychroflexus maritimus</name>
    <dbReference type="NCBI Taxonomy" id="2714865"/>
    <lineage>
        <taxon>Bacteria</taxon>
        <taxon>Pseudomonadati</taxon>
        <taxon>Bacteroidota</taxon>
        <taxon>Flavobacteriia</taxon>
        <taxon>Flavobacteriales</taxon>
        <taxon>Flavobacteriaceae</taxon>
        <taxon>Psychroflexus</taxon>
    </lineage>
</organism>
<dbReference type="AlphaFoldDB" id="A0A967E1D6"/>
<name>A0A967E1D6_9FLAO</name>